<evidence type="ECO:0000256" key="5">
    <source>
        <dbReference type="ARBA" id="ARBA00023136"/>
    </source>
</evidence>
<feature type="transmembrane region" description="Helical" evidence="6">
    <location>
        <begin position="184"/>
        <end position="206"/>
    </location>
</feature>
<feature type="transmembrane region" description="Helical" evidence="6">
    <location>
        <begin position="97"/>
        <end position="116"/>
    </location>
</feature>
<keyword evidence="8" id="KW-1185">Reference proteome</keyword>
<dbReference type="InterPro" id="IPR019421">
    <property type="entry name" value="7TM_GPCR_serpentine_rcpt_Srd"/>
</dbReference>
<protein>
    <recommendedName>
        <fullName evidence="9">G-protein coupled receptors family 1 profile domain-containing protein</fullName>
    </recommendedName>
</protein>
<dbReference type="InterPro" id="IPR050920">
    <property type="entry name" value="Nematode_rcpt-like_delta"/>
</dbReference>
<dbReference type="Gene3D" id="1.20.1070.10">
    <property type="entry name" value="Rhodopsin 7-helix transmembrane proteins"/>
    <property type="match status" value="1"/>
</dbReference>
<evidence type="ECO:0000313" key="7">
    <source>
        <dbReference type="EMBL" id="KAJ1349924.1"/>
    </source>
</evidence>
<comment type="similarity">
    <text evidence="2">Belongs to the nematode receptor-like protein srd family.</text>
</comment>
<comment type="caution">
    <text evidence="7">The sequence shown here is derived from an EMBL/GenBank/DDBJ whole genome shotgun (WGS) entry which is preliminary data.</text>
</comment>
<dbReference type="AlphaFoldDB" id="A0AAD5MLQ9"/>
<dbReference type="SUPFAM" id="SSF81321">
    <property type="entry name" value="Family A G protein-coupled receptor-like"/>
    <property type="match status" value="1"/>
</dbReference>
<feature type="transmembrane region" description="Helical" evidence="6">
    <location>
        <begin position="39"/>
        <end position="59"/>
    </location>
</feature>
<reference evidence="7" key="1">
    <citation type="submission" date="2021-06" db="EMBL/GenBank/DDBJ databases">
        <title>Parelaphostrongylus tenuis whole genome reference sequence.</title>
        <authorList>
            <person name="Garwood T.J."/>
            <person name="Larsen P.A."/>
            <person name="Fountain-Jones N.M."/>
            <person name="Garbe J.R."/>
            <person name="Macchietto M.G."/>
            <person name="Kania S.A."/>
            <person name="Gerhold R.W."/>
            <person name="Richards J.E."/>
            <person name="Wolf T.M."/>
        </authorList>
    </citation>
    <scope>NUCLEOTIDE SEQUENCE</scope>
    <source>
        <strain evidence="7">MNPRO001-30</strain>
        <tissue evidence="7">Meninges</tissue>
    </source>
</reference>
<evidence type="ECO:0000256" key="1">
    <source>
        <dbReference type="ARBA" id="ARBA00004141"/>
    </source>
</evidence>
<evidence type="ECO:0000256" key="6">
    <source>
        <dbReference type="SAM" id="Phobius"/>
    </source>
</evidence>
<evidence type="ECO:0000256" key="3">
    <source>
        <dbReference type="ARBA" id="ARBA00022692"/>
    </source>
</evidence>
<feature type="transmembrane region" description="Helical" evidence="6">
    <location>
        <begin position="7"/>
        <end position="27"/>
    </location>
</feature>
<evidence type="ECO:0000256" key="2">
    <source>
        <dbReference type="ARBA" id="ARBA00009166"/>
    </source>
</evidence>
<dbReference type="GO" id="GO:0016020">
    <property type="term" value="C:membrane"/>
    <property type="evidence" value="ECO:0007669"/>
    <property type="project" value="UniProtKB-SubCell"/>
</dbReference>
<name>A0AAD5MLQ9_PARTN</name>
<keyword evidence="5 6" id="KW-0472">Membrane</keyword>
<dbReference type="Pfam" id="PF10317">
    <property type="entry name" value="7TM_GPCR_Srd"/>
    <property type="match status" value="1"/>
</dbReference>
<keyword evidence="4 6" id="KW-1133">Transmembrane helix</keyword>
<organism evidence="7 8">
    <name type="scientific">Parelaphostrongylus tenuis</name>
    <name type="common">Meningeal worm</name>
    <dbReference type="NCBI Taxonomy" id="148309"/>
    <lineage>
        <taxon>Eukaryota</taxon>
        <taxon>Metazoa</taxon>
        <taxon>Ecdysozoa</taxon>
        <taxon>Nematoda</taxon>
        <taxon>Chromadorea</taxon>
        <taxon>Rhabditida</taxon>
        <taxon>Rhabditina</taxon>
        <taxon>Rhabditomorpha</taxon>
        <taxon>Strongyloidea</taxon>
        <taxon>Metastrongylidae</taxon>
        <taxon>Parelaphostrongylus</taxon>
    </lineage>
</organism>
<dbReference type="Proteomes" id="UP001196413">
    <property type="component" value="Unassembled WGS sequence"/>
</dbReference>
<proteinExistence type="inferred from homology"/>
<evidence type="ECO:0000256" key="4">
    <source>
        <dbReference type="ARBA" id="ARBA00022989"/>
    </source>
</evidence>
<dbReference type="EMBL" id="JAHQIW010000773">
    <property type="protein sequence ID" value="KAJ1349924.1"/>
    <property type="molecule type" value="Genomic_DNA"/>
</dbReference>
<evidence type="ECO:0008006" key="9">
    <source>
        <dbReference type="Google" id="ProtNLM"/>
    </source>
</evidence>
<keyword evidence="3 6" id="KW-0812">Transmembrane</keyword>
<dbReference type="PANTHER" id="PTHR22945">
    <property type="entry name" value="SERPENTINE RECEPTOR, CLASS D DELTA"/>
    <property type="match status" value="1"/>
</dbReference>
<feature type="transmembrane region" description="Helical" evidence="6">
    <location>
        <begin position="265"/>
        <end position="285"/>
    </location>
</feature>
<comment type="subcellular location">
    <subcellularLocation>
        <location evidence="1">Membrane</location>
        <topology evidence="1">Multi-pass membrane protein</topology>
    </subcellularLocation>
</comment>
<dbReference type="PANTHER" id="PTHR22945:SF90">
    <property type="entry name" value="G_PROTEIN_RECEP_F1_2 DOMAIN-CONTAINING PROTEIN"/>
    <property type="match status" value="1"/>
</dbReference>
<gene>
    <name evidence="7" type="ORF">KIN20_005603</name>
</gene>
<evidence type="ECO:0000313" key="8">
    <source>
        <dbReference type="Proteomes" id="UP001196413"/>
    </source>
</evidence>
<accession>A0AAD5MLQ9</accession>
<feature type="transmembrane region" description="Helical" evidence="6">
    <location>
        <begin position="71"/>
        <end position="91"/>
    </location>
</feature>
<sequence>MWNTSMFLLHILPNVFGLVLNSVLLVVARYFSPPEIRKYSLLIINFAICDFFACLTSLAVCQRIITSGKSIFYFSEGFCQYFGAHFCYISYSVLLHLYAHSLYSMLLSFIFRYYVLSHRTPSGSVIKLTILLIYVPSFVQMVLFCFADDPPELVGSIVRAKYPHYNLTGQTITGNLNVLEWKTLFTALHMTIPITPVYICILVLRWKIIKHLKVAAMSNKTRVMHHQLLMALTWQACLPLFYAFSVVSYVCGQLGIYSHPLLEHMVFISLGFIPVLSPIFSLYFVKQYRRCLLRFFFRIAVNKKRPIKQTDLLAGIL</sequence>
<feature type="transmembrane region" description="Helical" evidence="6">
    <location>
        <begin position="227"/>
        <end position="245"/>
    </location>
</feature>
<feature type="transmembrane region" description="Helical" evidence="6">
    <location>
        <begin position="128"/>
        <end position="147"/>
    </location>
</feature>